<accession>A0A226D862</accession>
<dbReference type="Proteomes" id="UP000198287">
    <property type="component" value="Unassembled WGS sequence"/>
</dbReference>
<reference evidence="2 3" key="1">
    <citation type="submission" date="2015-12" db="EMBL/GenBank/DDBJ databases">
        <title>The genome of Folsomia candida.</title>
        <authorList>
            <person name="Faddeeva A."/>
            <person name="Derks M.F."/>
            <person name="Anvar Y."/>
            <person name="Smit S."/>
            <person name="Van Straalen N."/>
            <person name="Roelofs D."/>
        </authorList>
    </citation>
    <scope>NUCLEOTIDE SEQUENCE [LARGE SCALE GENOMIC DNA]</scope>
    <source>
        <strain evidence="2 3">VU population</strain>
        <tissue evidence="2">Whole body</tissue>
    </source>
</reference>
<dbReference type="PROSITE" id="PS00297">
    <property type="entry name" value="HSP70_1"/>
    <property type="match status" value="1"/>
</dbReference>
<dbReference type="InterPro" id="IPR018181">
    <property type="entry name" value="Heat_shock_70_CS"/>
</dbReference>
<evidence type="ECO:0000313" key="2">
    <source>
        <dbReference type="EMBL" id="OXA41300.1"/>
    </source>
</evidence>
<sequence>MEGIYKTLMLLVTAAAVSSSRVKFDLPPGTPVIGIDLGTTYSWLAVKLPLHFTPWFLAPYLNYNIGASYQGLKCKGSLSRLMQQGNSPLNPAIWTVSPFQSMAVAR</sequence>
<organism evidence="2 3">
    <name type="scientific">Folsomia candida</name>
    <name type="common">Springtail</name>
    <dbReference type="NCBI Taxonomy" id="158441"/>
    <lineage>
        <taxon>Eukaryota</taxon>
        <taxon>Metazoa</taxon>
        <taxon>Ecdysozoa</taxon>
        <taxon>Arthropoda</taxon>
        <taxon>Hexapoda</taxon>
        <taxon>Collembola</taxon>
        <taxon>Entomobryomorpha</taxon>
        <taxon>Isotomoidea</taxon>
        <taxon>Isotomidae</taxon>
        <taxon>Proisotominae</taxon>
        <taxon>Folsomia</taxon>
    </lineage>
</organism>
<name>A0A226D862_FOLCA</name>
<comment type="caution">
    <text evidence="2">The sequence shown here is derived from an EMBL/GenBank/DDBJ whole genome shotgun (WGS) entry which is preliminary data.</text>
</comment>
<feature type="signal peptide" evidence="1">
    <location>
        <begin position="1"/>
        <end position="19"/>
    </location>
</feature>
<protein>
    <submittedName>
        <fullName evidence="2">Uncharacterized protein</fullName>
    </submittedName>
</protein>
<dbReference type="EMBL" id="LNIX01000030">
    <property type="protein sequence ID" value="OXA41300.1"/>
    <property type="molecule type" value="Genomic_DNA"/>
</dbReference>
<keyword evidence="3" id="KW-1185">Reference proteome</keyword>
<gene>
    <name evidence="2" type="ORF">Fcan01_24051</name>
</gene>
<dbReference type="AlphaFoldDB" id="A0A226D862"/>
<dbReference type="OrthoDB" id="6151140at2759"/>
<keyword evidence="1" id="KW-0732">Signal</keyword>
<evidence type="ECO:0000256" key="1">
    <source>
        <dbReference type="SAM" id="SignalP"/>
    </source>
</evidence>
<proteinExistence type="predicted"/>
<feature type="chain" id="PRO_5013302391" evidence="1">
    <location>
        <begin position="20"/>
        <end position="106"/>
    </location>
</feature>
<evidence type="ECO:0000313" key="3">
    <source>
        <dbReference type="Proteomes" id="UP000198287"/>
    </source>
</evidence>